<evidence type="ECO:0000256" key="1">
    <source>
        <dbReference type="ARBA" id="ARBA00010203"/>
    </source>
</evidence>
<comment type="similarity">
    <text evidence="1">Belongs to the N(4)/N(6)-methyltransferase family. N(4) subfamily.</text>
</comment>
<dbReference type="GO" id="GO:0009307">
    <property type="term" value="P:DNA restriction-modification system"/>
    <property type="evidence" value="ECO:0007669"/>
    <property type="project" value="UniProtKB-KW"/>
</dbReference>
<proteinExistence type="inferred from homology"/>
<feature type="region of interest" description="Disordered" evidence="9">
    <location>
        <begin position="428"/>
        <end position="452"/>
    </location>
</feature>
<dbReference type="EC" id="2.1.1.113" evidence="2"/>
<keyword evidence="11" id="KW-0378">Hydrolase</keyword>
<keyword evidence="11" id="KW-0255">Endonuclease</keyword>
<dbReference type="GO" id="GO:0008170">
    <property type="term" value="F:N-methyltransferase activity"/>
    <property type="evidence" value="ECO:0007669"/>
    <property type="project" value="InterPro"/>
</dbReference>
<dbReference type="PROSITE" id="PS00093">
    <property type="entry name" value="N4_MTASE"/>
    <property type="match status" value="1"/>
</dbReference>
<keyword evidence="4" id="KW-0808">Transferase</keyword>
<dbReference type="InterPro" id="IPR029063">
    <property type="entry name" value="SAM-dependent_MTases_sf"/>
</dbReference>
<evidence type="ECO:0000256" key="4">
    <source>
        <dbReference type="ARBA" id="ARBA00022679"/>
    </source>
</evidence>
<feature type="compositionally biased region" description="Basic and acidic residues" evidence="9">
    <location>
        <begin position="432"/>
        <end position="444"/>
    </location>
</feature>
<comment type="catalytic activity">
    <reaction evidence="8">
        <text>a 2'-deoxycytidine in DNA + S-adenosyl-L-methionine = an N(4)-methyl-2'-deoxycytidine in DNA + S-adenosyl-L-homocysteine + H(+)</text>
        <dbReference type="Rhea" id="RHEA:16857"/>
        <dbReference type="Rhea" id="RHEA-COMP:11369"/>
        <dbReference type="Rhea" id="RHEA-COMP:13674"/>
        <dbReference type="ChEBI" id="CHEBI:15378"/>
        <dbReference type="ChEBI" id="CHEBI:57856"/>
        <dbReference type="ChEBI" id="CHEBI:59789"/>
        <dbReference type="ChEBI" id="CHEBI:85452"/>
        <dbReference type="ChEBI" id="CHEBI:137933"/>
        <dbReference type="EC" id="2.1.1.113"/>
    </reaction>
</comment>
<protein>
    <recommendedName>
        <fullName evidence="2">site-specific DNA-methyltransferase (cytosine-N(4)-specific)</fullName>
        <ecNumber evidence="2">2.1.1.113</ecNumber>
    </recommendedName>
</protein>
<comment type="caution">
    <text evidence="11">The sequence shown here is derived from an EMBL/GenBank/DDBJ whole genome shotgun (WGS) entry which is preliminary data.</text>
</comment>
<keyword evidence="6" id="KW-0680">Restriction system</keyword>
<keyword evidence="11" id="KW-0540">Nuclease</keyword>
<accession>A0A4Q5N160</accession>
<dbReference type="InterPro" id="IPR017985">
    <property type="entry name" value="MeTrfase_CN4_CS"/>
</dbReference>
<sequence>MTSETDWSQEAYFESPEPESLDGGTTSNGDLWHTVSSRWGHAMHSMCSYYGMFPAKVAHYFIQRYSVPGDLVVDPFSGRGTTALQARAHGRRALCNDLSPLAYVLSSAKVAPPTWRLVNAYVDELEREFRLSAYRNVDVSADIAMLYHDNSLKQLVYLRERLLSTPIKEWSANEFMVAGALAGIMHGGWRRDGTSQYLSISMPNTFSMSPTYVAKFIADNGLEKLDQDVFDRLRDKLARLYLDDYSGESGAAFHQDAVEMLTGSESIRGKVDLIVTSPPYLGVVNYGASNWIRLWLLGIDEVSRDQGAGRKQLDAALDHGHNYTNYRDFMSRTLHGVERSLKRDGVAVLVIGDVAEPGKRPVPLAAKLWNDVKADTGLRLLEIVEDDLPTQKKVSRIWGETKGQATNRDCALILTHAGGDPDLSRTAIDWSEPYHDGGPDAAHDRLRRSRTR</sequence>
<dbReference type="GO" id="GO:0015667">
    <property type="term" value="F:site-specific DNA-methyltransferase (cytosine-N4-specific) activity"/>
    <property type="evidence" value="ECO:0007669"/>
    <property type="project" value="UniProtKB-EC"/>
</dbReference>
<evidence type="ECO:0000259" key="10">
    <source>
        <dbReference type="Pfam" id="PF01555"/>
    </source>
</evidence>
<dbReference type="EMBL" id="SDWW01000023">
    <property type="protein sequence ID" value="RYV50993.1"/>
    <property type="molecule type" value="Genomic_DNA"/>
</dbReference>
<dbReference type="Pfam" id="PF01555">
    <property type="entry name" value="N6_N4_Mtase"/>
    <property type="match status" value="1"/>
</dbReference>
<dbReference type="InterPro" id="IPR002941">
    <property type="entry name" value="DNA_methylase_N4/N6"/>
</dbReference>
<keyword evidence="12" id="KW-1185">Reference proteome</keyword>
<evidence type="ECO:0000256" key="3">
    <source>
        <dbReference type="ARBA" id="ARBA00022603"/>
    </source>
</evidence>
<evidence type="ECO:0000313" key="11">
    <source>
        <dbReference type="EMBL" id="RYV50993.1"/>
    </source>
</evidence>
<name>A0A4Q5N160_9MICO</name>
<reference evidence="11 12" key="1">
    <citation type="submission" date="2019-01" db="EMBL/GenBank/DDBJ databases">
        <title>Novel species of Cellulomonas.</title>
        <authorList>
            <person name="Liu Q."/>
            <person name="Xin Y.-H."/>
        </authorList>
    </citation>
    <scope>NUCLEOTIDE SEQUENCE [LARGE SCALE GENOMIC DNA]</scope>
    <source>
        <strain evidence="11 12">HLT2-17</strain>
    </source>
</reference>
<gene>
    <name evidence="11" type="ORF">EUA98_10825</name>
</gene>
<dbReference type="OrthoDB" id="9773060at2"/>
<feature type="region of interest" description="Disordered" evidence="9">
    <location>
        <begin position="1"/>
        <end position="27"/>
    </location>
</feature>
<evidence type="ECO:0000313" key="12">
    <source>
        <dbReference type="Proteomes" id="UP000293764"/>
    </source>
</evidence>
<evidence type="ECO:0000256" key="8">
    <source>
        <dbReference type="ARBA" id="ARBA00049120"/>
    </source>
</evidence>
<keyword evidence="7" id="KW-0238">DNA-binding</keyword>
<evidence type="ECO:0000256" key="2">
    <source>
        <dbReference type="ARBA" id="ARBA00012185"/>
    </source>
</evidence>
<dbReference type="Proteomes" id="UP000293764">
    <property type="component" value="Unassembled WGS sequence"/>
</dbReference>
<dbReference type="GO" id="GO:0004519">
    <property type="term" value="F:endonuclease activity"/>
    <property type="evidence" value="ECO:0007669"/>
    <property type="project" value="UniProtKB-KW"/>
</dbReference>
<feature type="domain" description="DNA methylase N-4/N-6" evidence="10">
    <location>
        <begin position="48"/>
        <end position="99"/>
    </location>
</feature>
<evidence type="ECO:0000256" key="6">
    <source>
        <dbReference type="ARBA" id="ARBA00022747"/>
    </source>
</evidence>
<evidence type="ECO:0000256" key="9">
    <source>
        <dbReference type="SAM" id="MobiDB-lite"/>
    </source>
</evidence>
<keyword evidence="5" id="KW-0949">S-adenosyl-L-methionine</keyword>
<dbReference type="SUPFAM" id="SSF53335">
    <property type="entry name" value="S-adenosyl-L-methionine-dependent methyltransferases"/>
    <property type="match status" value="3"/>
</dbReference>
<organism evidence="11 12">
    <name type="scientific">Pengzhenrongella frigida</name>
    <dbReference type="NCBI Taxonomy" id="1259133"/>
    <lineage>
        <taxon>Bacteria</taxon>
        <taxon>Bacillati</taxon>
        <taxon>Actinomycetota</taxon>
        <taxon>Actinomycetes</taxon>
        <taxon>Micrococcales</taxon>
        <taxon>Pengzhenrongella</taxon>
    </lineage>
</organism>
<evidence type="ECO:0000256" key="7">
    <source>
        <dbReference type="ARBA" id="ARBA00023125"/>
    </source>
</evidence>
<dbReference type="AlphaFoldDB" id="A0A4Q5N160"/>
<dbReference type="Gene3D" id="3.40.50.150">
    <property type="entry name" value="Vaccinia Virus protein VP39"/>
    <property type="match status" value="2"/>
</dbReference>
<dbReference type="GO" id="GO:0032259">
    <property type="term" value="P:methylation"/>
    <property type="evidence" value="ECO:0007669"/>
    <property type="project" value="UniProtKB-KW"/>
</dbReference>
<evidence type="ECO:0000256" key="5">
    <source>
        <dbReference type="ARBA" id="ARBA00022691"/>
    </source>
</evidence>
<keyword evidence="3" id="KW-0489">Methyltransferase</keyword>
<dbReference type="GO" id="GO:0003677">
    <property type="term" value="F:DNA binding"/>
    <property type="evidence" value="ECO:0007669"/>
    <property type="project" value="UniProtKB-KW"/>
</dbReference>